<dbReference type="PANTHER" id="PTHR43592:SF24">
    <property type="entry name" value="CAAX AMINO TERMINAL PROTEASE FAMILY PROTEIN"/>
    <property type="match status" value="1"/>
</dbReference>
<organism evidence="3 4">
    <name type="scientific">[Myrmecia] bisecta</name>
    <dbReference type="NCBI Taxonomy" id="41462"/>
    <lineage>
        <taxon>Eukaryota</taxon>
        <taxon>Viridiplantae</taxon>
        <taxon>Chlorophyta</taxon>
        <taxon>core chlorophytes</taxon>
        <taxon>Trebouxiophyceae</taxon>
        <taxon>Trebouxiales</taxon>
        <taxon>Trebouxiaceae</taxon>
        <taxon>Myrmecia</taxon>
    </lineage>
</organism>
<dbReference type="InterPro" id="IPR003675">
    <property type="entry name" value="Rce1/LyrA-like_dom"/>
</dbReference>
<sequence>MDPGEQAPIDTSTSPEEQPRFIQVPWDLNKVFQVMILWVLAFWILGYWIIPLGLGTFGLEREDLTTRGQALVHLLLDVSEMGVTLGLLWACLRRYKPLALGWFRSWLRPARRWVPQVLLALLSFPLVDIVSARSQIWFRHDQDIWGPLEQSLSAGDPVTNALYFVVVTVCAPIWEEAIFRGFLLPSLTKYMRVPVAIVASAMVFAFAHFSLQRFLPLVLLGIIFGTLFVRTKNLLSSVLLHSFWNMWIFYCLAMRGGM</sequence>
<evidence type="ECO:0000259" key="2">
    <source>
        <dbReference type="Pfam" id="PF02517"/>
    </source>
</evidence>
<feature type="transmembrane region" description="Helical" evidence="1">
    <location>
        <begin position="31"/>
        <end position="50"/>
    </location>
</feature>
<evidence type="ECO:0000256" key="1">
    <source>
        <dbReference type="SAM" id="Phobius"/>
    </source>
</evidence>
<keyword evidence="1" id="KW-0472">Membrane</keyword>
<dbReference type="Proteomes" id="UP001489004">
    <property type="component" value="Unassembled WGS sequence"/>
</dbReference>
<dbReference type="GO" id="GO:0004175">
    <property type="term" value="F:endopeptidase activity"/>
    <property type="evidence" value="ECO:0007669"/>
    <property type="project" value="UniProtKB-ARBA"/>
</dbReference>
<dbReference type="Pfam" id="PF02517">
    <property type="entry name" value="Rce1-like"/>
    <property type="match status" value="1"/>
</dbReference>
<evidence type="ECO:0000313" key="4">
    <source>
        <dbReference type="Proteomes" id="UP001489004"/>
    </source>
</evidence>
<name>A0AAW1R6V1_9CHLO</name>
<feature type="transmembrane region" description="Helical" evidence="1">
    <location>
        <begin position="234"/>
        <end position="253"/>
    </location>
</feature>
<proteinExistence type="predicted"/>
<keyword evidence="4" id="KW-1185">Reference proteome</keyword>
<keyword evidence="1" id="KW-0812">Transmembrane</keyword>
<evidence type="ECO:0000313" key="3">
    <source>
        <dbReference type="EMBL" id="KAK9829399.1"/>
    </source>
</evidence>
<feature type="transmembrane region" description="Helical" evidence="1">
    <location>
        <begin position="195"/>
        <end position="228"/>
    </location>
</feature>
<protein>
    <recommendedName>
        <fullName evidence="2">CAAX prenyl protease 2/Lysostaphin resistance protein A-like domain-containing protein</fullName>
    </recommendedName>
</protein>
<comment type="caution">
    <text evidence="3">The sequence shown here is derived from an EMBL/GenBank/DDBJ whole genome shotgun (WGS) entry which is preliminary data.</text>
</comment>
<accession>A0AAW1R6V1</accession>
<feature type="transmembrane region" description="Helical" evidence="1">
    <location>
        <begin position="161"/>
        <end position="183"/>
    </location>
</feature>
<feature type="domain" description="CAAX prenyl protease 2/Lysostaphin resistance protein A-like" evidence="2">
    <location>
        <begin position="159"/>
        <end position="246"/>
    </location>
</feature>
<dbReference type="EMBL" id="JALJOR010000001">
    <property type="protein sequence ID" value="KAK9829399.1"/>
    <property type="molecule type" value="Genomic_DNA"/>
</dbReference>
<dbReference type="PANTHER" id="PTHR43592">
    <property type="entry name" value="CAAX AMINO TERMINAL PROTEASE"/>
    <property type="match status" value="1"/>
</dbReference>
<dbReference type="GO" id="GO:0080120">
    <property type="term" value="P:CAAX-box protein maturation"/>
    <property type="evidence" value="ECO:0007669"/>
    <property type="project" value="UniProtKB-ARBA"/>
</dbReference>
<reference evidence="3 4" key="1">
    <citation type="journal article" date="2024" name="Nat. Commun.">
        <title>Phylogenomics reveals the evolutionary origins of lichenization in chlorophyte algae.</title>
        <authorList>
            <person name="Puginier C."/>
            <person name="Libourel C."/>
            <person name="Otte J."/>
            <person name="Skaloud P."/>
            <person name="Haon M."/>
            <person name="Grisel S."/>
            <person name="Petersen M."/>
            <person name="Berrin J.G."/>
            <person name="Delaux P.M."/>
            <person name="Dal Grande F."/>
            <person name="Keller J."/>
        </authorList>
    </citation>
    <scope>NUCLEOTIDE SEQUENCE [LARGE SCALE GENOMIC DNA]</scope>
    <source>
        <strain evidence="3 4">SAG 2043</strain>
    </source>
</reference>
<dbReference type="AlphaFoldDB" id="A0AAW1R6V1"/>
<keyword evidence="1" id="KW-1133">Transmembrane helix</keyword>
<feature type="transmembrane region" description="Helical" evidence="1">
    <location>
        <begin position="70"/>
        <end position="92"/>
    </location>
</feature>
<gene>
    <name evidence="3" type="ORF">WJX72_005594</name>
</gene>